<evidence type="ECO:0000313" key="3">
    <source>
        <dbReference type="EMBL" id="RNL86890.1"/>
    </source>
</evidence>
<dbReference type="PANTHER" id="PTHR37318">
    <property type="entry name" value="BSL7504 PROTEIN"/>
    <property type="match status" value="1"/>
</dbReference>
<evidence type="ECO:0000256" key="1">
    <source>
        <dbReference type="SAM" id="MobiDB-lite"/>
    </source>
</evidence>
<dbReference type="SUPFAM" id="SSF46785">
    <property type="entry name" value="Winged helix' DNA-binding domain"/>
    <property type="match status" value="1"/>
</dbReference>
<dbReference type="Gene3D" id="1.10.10.10">
    <property type="entry name" value="Winged helix-like DNA-binding domain superfamily/Winged helix DNA-binding domain"/>
    <property type="match status" value="1"/>
</dbReference>
<dbReference type="EMBL" id="RJMB01000002">
    <property type="protein sequence ID" value="RNL86890.1"/>
    <property type="molecule type" value="Genomic_DNA"/>
</dbReference>
<feature type="region of interest" description="Disordered" evidence="1">
    <location>
        <begin position="95"/>
        <end position="117"/>
    </location>
</feature>
<evidence type="ECO:0000313" key="4">
    <source>
        <dbReference type="Proteomes" id="UP000269198"/>
    </source>
</evidence>
<dbReference type="AlphaFoldDB" id="A0A3N0EG74"/>
<feature type="compositionally biased region" description="Basic and acidic residues" evidence="1">
    <location>
        <begin position="106"/>
        <end position="117"/>
    </location>
</feature>
<comment type="caution">
    <text evidence="3">The sequence shown here is derived from an EMBL/GenBank/DDBJ whole genome shotgun (WGS) entry which is preliminary data.</text>
</comment>
<sequence>MAHARARLDDVIHSPVRFSVVAALAAASRADFKFVRDTVEITDSALSKHVSVLEKAGYVTVTKTSSGRRPRTWLSLTTEGRRAFERHVQALRDIAAGSDLDPESAEEARERDVSTHG</sequence>
<dbReference type="Pfam" id="PF13601">
    <property type="entry name" value="HTH_34"/>
    <property type="match status" value="1"/>
</dbReference>
<reference evidence="3 4" key="1">
    <citation type="submission" date="2018-11" db="EMBL/GenBank/DDBJ databases">
        <title>The genome draft of YIM 96095.</title>
        <authorList>
            <person name="Tang S.-K."/>
            <person name="Chunyu W.-X."/>
            <person name="Feng Y.-Z."/>
        </authorList>
    </citation>
    <scope>NUCLEOTIDE SEQUENCE [LARGE SCALE GENOMIC DNA]</scope>
    <source>
        <strain evidence="3 4">YIM 96095</strain>
    </source>
</reference>
<dbReference type="RefSeq" id="WP_123199718.1">
    <property type="nucleotide sequence ID" value="NZ_RJMB01000002.1"/>
</dbReference>
<dbReference type="InterPro" id="IPR036388">
    <property type="entry name" value="WH-like_DNA-bd_sf"/>
</dbReference>
<feature type="domain" description="Winged helix DNA-binding" evidence="2">
    <location>
        <begin position="16"/>
        <end position="94"/>
    </location>
</feature>
<proteinExistence type="predicted"/>
<keyword evidence="4" id="KW-1185">Reference proteome</keyword>
<evidence type="ECO:0000259" key="2">
    <source>
        <dbReference type="Pfam" id="PF13601"/>
    </source>
</evidence>
<gene>
    <name evidence="3" type="ORF">EFW17_03200</name>
</gene>
<name>A0A3N0EG74_9ACTN</name>
<dbReference type="PANTHER" id="PTHR37318:SF1">
    <property type="entry name" value="BSL7504 PROTEIN"/>
    <property type="match status" value="1"/>
</dbReference>
<dbReference type="InterPro" id="IPR036390">
    <property type="entry name" value="WH_DNA-bd_sf"/>
</dbReference>
<accession>A0A3N0EG74</accession>
<organism evidence="3 4">
    <name type="scientific">Halostreptopolyspora alba</name>
    <dbReference type="NCBI Taxonomy" id="2487137"/>
    <lineage>
        <taxon>Bacteria</taxon>
        <taxon>Bacillati</taxon>
        <taxon>Actinomycetota</taxon>
        <taxon>Actinomycetes</taxon>
        <taxon>Streptosporangiales</taxon>
        <taxon>Nocardiopsidaceae</taxon>
        <taxon>Halostreptopolyspora</taxon>
    </lineage>
</organism>
<dbReference type="InterPro" id="IPR027395">
    <property type="entry name" value="WH_DNA-bd_dom"/>
</dbReference>
<protein>
    <submittedName>
        <fullName evidence="3">Transcriptional regulator</fullName>
    </submittedName>
</protein>
<dbReference type="OrthoDB" id="4952043at2"/>
<dbReference type="Proteomes" id="UP000269198">
    <property type="component" value="Unassembled WGS sequence"/>
</dbReference>